<comment type="caution">
    <text evidence="1">The sequence shown here is derived from an EMBL/GenBank/DDBJ whole genome shotgun (WGS) entry which is preliminary data.</text>
</comment>
<protein>
    <submittedName>
        <fullName evidence="1">Uncharacterized protein</fullName>
    </submittedName>
</protein>
<reference evidence="2" key="1">
    <citation type="journal article" date="2019" name="Int. J. Syst. Evol. Microbiol.">
        <title>The Global Catalogue of Microorganisms (GCM) 10K type strain sequencing project: providing services to taxonomists for standard genome sequencing and annotation.</title>
        <authorList>
            <consortium name="The Broad Institute Genomics Platform"/>
            <consortium name="The Broad Institute Genome Sequencing Center for Infectious Disease"/>
            <person name="Wu L."/>
            <person name="Ma J."/>
        </authorList>
    </citation>
    <scope>NUCLEOTIDE SEQUENCE [LARGE SCALE GENOMIC DNA]</scope>
    <source>
        <strain evidence="2">NBRC 111756</strain>
    </source>
</reference>
<dbReference type="Proteomes" id="UP001596422">
    <property type="component" value="Unassembled WGS sequence"/>
</dbReference>
<gene>
    <name evidence="1" type="ORF">ACFQDL_24795</name>
</gene>
<accession>A0ABW2A5Y3</accession>
<name>A0ABW2A5Y3_9GAMM</name>
<dbReference type="RefSeq" id="WP_379911352.1">
    <property type="nucleotide sequence ID" value="NZ_JBHSWE010000001.1"/>
</dbReference>
<evidence type="ECO:0000313" key="1">
    <source>
        <dbReference type="EMBL" id="MFC6672946.1"/>
    </source>
</evidence>
<sequence>MPADEAGSDYRQRLLALSSLPPPTLSDSEREQRLTALFERFSRAIDSGNLVLPATDSAAEYLLRMTALGAGHPRLLEARSRLAQAFLEEARRARLAGDWDAADRWLQHAVEIRLSLEDLEAEQDSRD</sequence>
<proteinExistence type="predicted"/>
<keyword evidence="2" id="KW-1185">Reference proteome</keyword>
<evidence type="ECO:0000313" key="2">
    <source>
        <dbReference type="Proteomes" id="UP001596422"/>
    </source>
</evidence>
<organism evidence="1 2">
    <name type="scientific">Marinobacterium aestuariivivens</name>
    <dbReference type="NCBI Taxonomy" id="1698799"/>
    <lineage>
        <taxon>Bacteria</taxon>
        <taxon>Pseudomonadati</taxon>
        <taxon>Pseudomonadota</taxon>
        <taxon>Gammaproteobacteria</taxon>
        <taxon>Oceanospirillales</taxon>
        <taxon>Oceanospirillaceae</taxon>
        <taxon>Marinobacterium</taxon>
    </lineage>
</organism>
<dbReference type="EMBL" id="JBHSWE010000001">
    <property type="protein sequence ID" value="MFC6672946.1"/>
    <property type="molecule type" value="Genomic_DNA"/>
</dbReference>